<evidence type="ECO:0000313" key="2">
    <source>
        <dbReference type="EMBL" id="KDR65979.1"/>
    </source>
</evidence>
<proteinExistence type="predicted"/>
<dbReference type="HOGENOM" id="CLU_1378223_0_0_1"/>
<gene>
    <name evidence="2" type="ORF">GALMADRAFT_162291</name>
</gene>
<dbReference type="AlphaFoldDB" id="A0A067SE42"/>
<organism evidence="2 3">
    <name type="scientific">Galerina marginata (strain CBS 339.88)</name>
    <dbReference type="NCBI Taxonomy" id="685588"/>
    <lineage>
        <taxon>Eukaryota</taxon>
        <taxon>Fungi</taxon>
        <taxon>Dikarya</taxon>
        <taxon>Basidiomycota</taxon>
        <taxon>Agaricomycotina</taxon>
        <taxon>Agaricomycetes</taxon>
        <taxon>Agaricomycetidae</taxon>
        <taxon>Agaricales</taxon>
        <taxon>Agaricineae</taxon>
        <taxon>Strophariaceae</taxon>
        <taxon>Galerina</taxon>
    </lineage>
</organism>
<reference evidence="3" key="1">
    <citation type="journal article" date="2014" name="Proc. Natl. Acad. Sci. U.S.A.">
        <title>Extensive sampling of basidiomycete genomes demonstrates inadequacy of the white-rot/brown-rot paradigm for wood decay fungi.</title>
        <authorList>
            <person name="Riley R."/>
            <person name="Salamov A.A."/>
            <person name="Brown D.W."/>
            <person name="Nagy L.G."/>
            <person name="Floudas D."/>
            <person name="Held B.W."/>
            <person name="Levasseur A."/>
            <person name="Lombard V."/>
            <person name="Morin E."/>
            <person name="Otillar R."/>
            <person name="Lindquist E.A."/>
            <person name="Sun H."/>
            <person name="LaButti K.M."/>
            <person name="Schmutz J."/>
            <person name="Jabbour D."/>
            <person name="Luo H."/>
            <person name="Baker S.E."/>
            <person name="Pisabarro A.G."/>
            <person name="Walton J.D."/>
            <person name="Blanchette R.A."/>
            <person name="Henrissat B."/>
            <person name="Martin F."/>
            <person name="Cullen D."/>
            <person name="Hibbett D.S."/>
            <person name="Grigoriev I.V."/>
        </authorList>
    </citation>
    <scope>NUCLEOTIDE SEQUENCE [LARGE SCALE GENOMIC DNA]</scope>
    <source>
        <strain evidence="3">CBS 339.88</strain>
    </source>
</reference>
<feature type="compositionally biased region" description="Polar residues" evidence="1">
    <location>
        <begin position="75"/>
        <end position="84"/>
    </location>
</feature>
<accession>A0A067SE42</accession>
<feature type="region of interest" description="Disordered" evidence="1">
    <location>
        <begin position="152"/>
        <end position="174"/>
    </location>
</feature>
<sequence length="198" mass="22027">MAQTKPGAVPSAPPLRCGPEMGGNEGFGRGNNQHCTAPRHSPRPSLTPRRDNHTQRRPAPQDPHSPPRHCKNTRRGVNTPVSNKTNHRRTADPHRTTLQRRSATLDPRCLTLSSPTICDGRRAQYLHINKEPTMLVWGYEEVMRRRTPDINTETNRVGVGGMQPQSASRQPCPPLAMTAVTRPVPPRQRELTAGVGWL</sequence>
<dbReference type="Proteomes" id="UP000027222">
    <property type="component" value="Unassembled WGS sequence"/>
</dbReference>
<protein>
    <submittedName>
        <fullName evidence="2">Uncharacterized protein</fullName>
    </submittedName>
</protein>
<dbReference type="EMBL" id="KL142429">
    <property type="protein sequence ID" value="KDR65979.1"/>
    <property type="molecule type" value="Genomic_DNA"/>
</dbReference>
<feature type="region of interest" description="Disordered" evidence="1">
    <location>
        <begin position="1"/>
        <end position="102"/>
    </location>
</feature>
<evidence type="ECO:0000313" key="3">
    <source>
        <dbReference type="Proteomes" id="UP000027222"/>
    </source>
</evidence>
<name>A0A067SE42_GALM3</name>
<feature type="compositionally biased region" description="Gly residues" evidence="1">
    <location>
        <begin position="20"/>
        <end position="29"/>
    </location>
</feature>
<keyword evidence="3" id="KW-1185">Reference proteome</keyword>
<evidence type="ECO:0000256" key="1">
    <source>
        <dbReference type="SAM" id="MobiDB-lite"/>
    </source>
</evidence>